<dbReference type="PANTHER" id="PTHR42643:SF24">
    <property type="entry name" value="IONOTROPIC RECEPTOR 60A"/>
    <property type="match status" value="1"/>
</dbReference>
<dbReference type="Pfam" id="PF10613">
    <property type="entry name" value="Lig_chan-Glu_bd"/>
    <property type="match status" value="1"/>
</dbReference>
<keyword evidence="11" id="KW-0407">Ion channel</keyword>
<evidence type="ECO:0000256" key="7">
    <source>
        <dbReference type="ARBA" id="ARBA00023136"/>
    </source>
</evidence>
<keyword evidence="4 12" id="KW-0812">Transmembrane</keyword>
<feature type="signal peptide" evidence="13">
    <location>
        <begin position="1"/>
        <end position="21"/>
    </location>
</feature>
<evidence type="ECO:0000256" key="4">
    <source>
        <dbReference type="ARBA" id="ARBA00022692"/>
    </source>
</evidence>
<protein>
    <submittedName>
        <fullName evidence="15">Variant Ionotropic Glutamate Receptor</fullName>
    </submittedName>
</protein>
<dbReference type="Gene3D" id="3.40.190.10">
    <property type="entry name" value="Periplasmic binding protein-like II"/>
    <property type="match status" value="1"/>
</dbReference>
<dbReference type="OrthoDB" id="6373973at2759"/>
<keyword evidence="13" id="KW-0732">Signal</keyword>
<keyword evidence="3" id="KW-1003">Cell membrane</keyword>
<keyword evidence="5 12" id="KW-1133">Transmembrane helix</keyword>
<sequence length="453" mass="50122">MAHPRPRVLFLLLLLSAGEESQVGASQAGTNSLASAISQLVRDFLPSCHLVLVSTSEFSSVFSEMQSGVLGAGVGAVVVNSNEILTSLDLASRDDLFSGLWGDAATTCRALLIEIFGDFDTDHLFRFLEESGISQRPEARVVLVGPPKGVEVVLQNPLLQNAIHALYLTLENLGIESKRKKLASALKVDLGLEEEWSNLHVYRKCLYCNAGDADVRLVRRWTPDLGLGAKDELFPDEFGDFNGHKFTVVAKRYFPYMDASLETNEPGSRLTVLDSLDTRIFLALARYLNFTWEFCRTRGLCDRRGRMRSFETWSTADSEFGVDKGDGNWTGMVGALQHGHADFSCGITPTRARGQVVDFSRVYIPEPWVIVSLKPQPPPQSWSLVRPLTGTVWLALVLSIFVFAFVLWLLQRAWSWVSGGRGLHLCRALMYAWGTTLEDPPSEPPANPTSRVG</sequence>
<dbReference type="AlphaFoldDB" id="A0A3R7LUZ3"/>
<dbReference type="EMBL" id="QCYY01003141">
    <property type="protein sequence ID" value="ROT65110.1"/>
    <property type="molecule type" value="Genomic_DNA"/>
</dbReference>
<dbReference type="GO" id="GO:0015276">
    <property type="term" value="F:ligand-gated monoatomic ion channel activity"/>
    <property type="evidence" value="ECO:0007669"/>
    <property type="project" value="InterPro"/>
</dbReference>
<evidence type="ECO:0000256" key="10">
    <source>
        <dbReference type="ARBA" id="ARBA00023286"/>
    </source>
</evidence>
<evidence type="ECO:0000313" key="15">
    <source>
        <dbReference type="EMBL" id="ROT65110.1"/>
    </source>
</evidence>
<organism evidence="15 16">
    <name type="scientific">Penaeus vannamei</name>
    <name type="common">Whiteleg shrimp</name>
    <name type="synonym">Litopenaeus vannamei</name>
    <dbReference type="NCBI Taxonomy" id="6689"/>
    <lineage>
        <taxon>Eukaryota</taxon>
        <taxon>Metazoa</taxon>
        <taxon>Ecdysozoa</taxon>
        <taxon>Arthropoda</taxon>
        <taxon>Crustacea</taxon>
        <taxon>Multicrustacea</taxon>
        <taxon>Malacostraca</taxon>
        <taxon>Eumalacostraca</taxon>
        <taxon>Eucarida</taxon>
        <taxon>Decapoda</taxon>
        <taxon>Dendrobranchiata</taxon>
        <taxon>Penaeoidea</taxon>
        <taxon>Penaeidae</taxon>
        <taxon>Penaeus</taxon>
    </lineage>
</organism>
<gene>
    <name evidence="15" type="ORF">C7M84_016933</name>
</gene>
<dbReference type="InterPro" id="IPR052192">
    <property type="entry name" value="Insect_Ionotropic_Sensory_Rcpt"/>
</dbReference>
<proteinExistence type="predicted"/>
<evidence type="ECO:0000256" key="11">
    <source>
        <dbReference type="ARBA" id="ARBA00023303"/>
    </source>
</evidence>
<keyword evidence="6" id="KW-0406">Ion transport</keyword>
<keyword evidence="2" id="KW-0813">Transport</keyword>
<feature type="chain" id="PRO_5018546856" evidence="13">
    <location>
        <begin position="22"/>
        <end position="453"/>
    </location>
</feature>
<dbReference type="InterPro" id="IPR019594">
    <property type="entry name" value="Glu/Gly-bd"/>
</dbReference>
<keyword evidence="10" id="KW-1071">Ligand-gated ion channel</keyword>
<evidence type="ECO:0000256" key="2">
    <source>
        <dbReference type="ARBA" id="ARBA00022448"/>
    </source>
</evidence>
<evidence type="ECO:0000259" key="14">
    <source>
        <dbReference type="Pfam" id="PF10613"/>
    </source>
</evidence>
<evidence type="ECO:0000256" key="12">
    <source>
        <dbReference type="SAM" id="Phobius"/>
    </source>
</evidence>
<evidence type="ECO:0000256" key="1">
    <source>
        <dbReference type="ARBA" id="ARBA00004651"/>
    </source>
</evidence>
<comment type="subcellular location">
    <subcellularLocation>
        <location evidence="1">Cell membrane</location>
        <topology evidence="1">Multi-pass membrane protein</topology>
    </subcellularLocation>
</comment>
<evidence type="ECO:0000256" key="6">
    <source>
        <dbReference type="ARBA" id="ARBA00023065"/>
    </source>
</evidence>
<evidence type="ECO:0000256" key="8">
    <source>
        <dbReference type="ARBA" id="ARBA00023170"/>
    </source>
</evidence>
<evidence type="ECO:0000256" key="5">
    <source>
        <dbReference type="ARBA" id="ARBA00022989"/>
    </source>
</evidence>
<dbReference type="GO" id="GO:0005886">
    <property type="term" value="C:plasma membrane"/>
    <property type="evidence" value="ECO:0007669"/>
    <property type="project" value="UniProtKB-SubCell"/>
</dbReference>
<keyword evidence="7 12" id="KW-0472">Membrane</keyword>
<dbReference type="SUPFAM" id="SSF53850">
    <property type="entry name" value="Periplasmic binding protein-like II"/>
    <property type="match status" value="1"/>
</dbReference>
<feature type="transmembrane region" description="Helical" evidence="12">
    <location>
        <begin position="390"/>
        <end position="410"/>
    </location>
</feature>
<keyword evidence="9" id="KW-0325">Glycoprotein</keyword>
<feature type="domain" description="Ionotropic glutamate receptor L-glutamate and glycine-binding" evidence="14">
    <location>
        <begin position="311"/>
        <end position="375"/>
    </location>
</feature>
<dbReference type="Gene3D" id="1.10.287.70">
    <property type="match status" value="1"/>
</dbReference>
<evidence type="ECO:0000256" key="13">
    <source>
        <dbReference type="SAM" id="SignalP"/>
    </source>
</evidence>
<evidence type="ECO:0000256" key="9">
    <source>
        <dbReference type="ARBA" id="ARBA00023180"/>
    </source>
</evidence>
<dbReference type="PANTHER" id="PTHR42643">
    <property type="entry name" value="IONOTROPIC RECEPTOR 20A-RELATED"/>
    <property type="match status" value="1"/>
</dbReference>
<keyword evidence="8 15" id="KW-0675">Receptor</keyword>
<keyword evidence="16" id="KW-1185">Reference proteome</keyword>
<dbReference type="Proteomes" id="UP000283509">
    <property type="component" value="Unassembled WGS sequence"/>
</dbReference>
<reference evidence="15 16" key="2">
    <citation type="submission" date="2019-01" db="EMBL/GenBank/DDBJ databases">
        <title>The decoding of complex shrimp genome reveals the adaptation for benthos swimmer, frequently molting mechanism and breeding impact on genome.</title>
        <authorList>
            <person name="Sun Y."/>
            <person name="Gao Y."/>
            <person name="Yu Y."/>
        </authorList>
    </citation>
    <scope>NUCLEOTIDE SEQUENCE [LARGE SCALE GENOMIC DNA]</scope>
    <source>
        <tissue evidence="15">Muscle</tissue>
    </source>
</reference>
<reference evidence="15 16" key="1">
    <citation type="submission" date="2018-04" db="EMBL/GenBank/DDBJ databases">
        <authorList>
            <person name="Zhang X."/>
            <person name="Yuan J."/>
            <person name="Li F."/>
            <person name="Xiang J."/>
        </authorList>
    </citation>
    <scope>NUCLEOTIDE SEQUENCE [LARGE SCALE GENOMIC DNA]</scope>
    <source>
        <tissue evidence="15">Muscle</tissue>
    </source>
</reference>
<comment type="caution">
    <text evidence="15">The sequence shown here is derived from an EMBL/GenBank/DDBJ whole genome shotgun (WGS) entry which is preliminary data.</text>
</comment>
<evidence type="ECO:0000256" key="3">
    <source>
        <dbReference type="ARBA" id="ARBA00022475"/>
    </source>
</evidence>
<accession>A0A3R7LUZ3</accession>
<evidence type="ECO:0000313" key="16">
    <source>
        <dbReference type="Proteomes" id="UP000283509"/>
    </source>
</evidence>
<name>A0A3R7LUZ3_PENVA</name>